<dbReference type="AlphaFoldDB" id="A0A1H5ZBG7"/>
<organism evidence="2 3">
    <name type="scientific">Bryocella elongata</name>
    <dbReference type="NCBI Taxonomy" id="863522"/>
    <lineage>
        <taxon>Bacteria</taxon>
        <taxon>Pseudomonadati</taxon>
        <taxon>Acidobacteriota</taxon>
        <taxon>Terriglobia</taxon>
        <taxon>Terriglobales</taxon>
        <taxon>Acidobacteriaceae</taxon>
        <taxon>Bryocella</taxon>
    </lineage>
</organism>
<evidence type="ECO:0000313" key="2">
    <source>
        <dbReference type="EMBL" id="SEG33651.1"/>
    </source>
</evidence>
<dbReference type="Proteomes" id="UP000236728">
    <property type="component" value="Unassembled WGS sequence"/>
</dbReference>
<gene>
    <name evidence="2" type="ORF">SAMN05421819_2565</name>
</gene>
<protein>
    <submittedName>
        <fullName evidence="2">Uncharacterized protein</fullName>
    </submittedName>
</protein>
<reference evidence="2 3" key="1">
    <citation type="submission" date="2016-10" db="EMBL/GenBank/DDBJ databases">
        <authorList>
            <person name="de Groot N.N."/>
        </authorList>
    </citation>
    <scope>NUCLEOTIDE SEQUENCE [LARGE SCALE GENOMIC DNA]</scope>
    <source>
        <strain evidence="2 3">DSM 22489</strain>
    </source>
</reference>
<dbReference type="EMBL" id="FNVA01000004">
    <property type="protein sequence ID" value="SEG33651.1"/>
    <property type="molecule type" value="Genomic_DNA"/>
</dbReference>
<name>A0A1H5ZBG7_9BACT</name>
<proteinExistence type="predicted"/>
<keyword evidence="3" id="KW-1185">Reference proteome</keyword>
<sequence>MYVSRVHLHTELSSPSQAAAATARQLDADRKQLSQDAASGNMTAEIIDFVDISVDAVAVATTPPTTSISSTASALPSPDDQGATEQDLAAAQSPVTQVSPSTVVNAPDPLAAAVPVVSASTTANTVAAVHPGR</sequence>
<accession>A0A1H5ZBG7</accession>
<feature type="region of interest" description="Disordered" evidence="1">
    <location>
        <begin position="62"/>
        <end position="100"/>
    </location>
</feature>
<evidence type="ECO:0000256" key="1">
    <source>
        <dbReference type="SAM" id="MobiDB-lite"/>
    </source>
</evidence>
<evidence type="ECO:0000313" key="3">
    <source>
        <dbReference type="Proteomes" id="UP000236728"/>
    </source>
</evidence>
<dbReference type="RefSeq" id="WP_103933456.1">
    <property type="nucleotide sequence ID" value="NZ_FNVA01000004.1"/>
</dbReference>
<feature type="compositionally biased region" description="Low complexity" evidence="1">
    <location>
        <begin position="62"/>
        <end position="78"/>
    </location>
</feature>